<reference evidence="1 2" key="1">
    <citation type="journal article" date="2015" name="Genome Announc.">
        <title>Expanding the biotechnology potential of lactobacilli through comparative genomics of 213 strains and associated genera.</title>
        <authorList>
            <person name="Sun Z."/>
            <person name="Harris H.M."/>
            <person name="McCann A."/>
            <person name="Guo C."/>
            <person name="Argimon S."/>
            <person name="Zhang W."/>
            <person name="Yang X."/>
            <person name="Jeffery I.B."/>
            <person name="Cooney J.C."/>
            <person name="Kagawa T.F."/>
            <person name="Liu W."/>
            <person name="Song Y."/>
            <person name="Salvetti E."/>
            <person name="Wrobel A."/>
            <person name="Rasinkangas P."/>
            <person name="Parkhill J."/>
            <person name="Rea M.C."/>
            <person name="O'Sullivan O."/>
            <person name="Ritari J."/>
            <person name="Douillard F.P."/>
            <person name="Paul Ross R."/>
            <person name="Yang R."/>
            <person name="Briner A.E."/>
            <person name="Felis G.E."/>
            <person name="de Vos W.M."/>
            <person name="Barrangou R."/>
            <person name="Klaenhammer T.R."/>
            <person name="Caufield P.W."/>
            <person name="Cui Y."/>
            <person name="Zhang H."/>
            <person name="O'Toole P.W."/>
        </authorList>
    </citation>
    <scope>NUCLEOTIDE SEQUENCE [LARGE SCALE GENOMIC DNA]</scope>
    <source>
        <strain evidence="1 2">DSM 13343</strain>
    </source>
</reference>
<dbReference type="AlphaFoldDB" id="A0A0R1RCZ7"/>
<comment type="caution">
    <text evidence="1">The sequence shown here is derived from an EMBL/GenBank/DDBJ whole genome shotgun (WGS) entry which is preliminary data.</text>
</comment>
<evidence type="ECO:0000313" key="1">
    <source>
        <dbReference type="EMBL" id="KRL51251.1"/>
    </source>
</evidence>
<name>A0A0R1RCZ7_9LACO</name>
<proteinExistence type="predicted"/>
<accession>A0A0R1RCZ7</accession>
<organism evidence="1 2">
    <name type="scientific">Lacticaseibacillus manihotivorans DSM 13343 = JCM 12514</name>
    <dbReference type="NCBI Taxonomy" id="1423769"/>
    <lineage>
        <taxon>Bacteria</taxon>
        <taxon>Bacillati</taxon>
        <taxon>Bacillota</taxon>
        <taxon>Bacilli</taxon>
        <taxon>Lactobacillales</taxon>
        <taxon>Lactobacillaceae</taxon>
        <taxon>Lacticaseibacillus</taxon>
    </lineage>
</organism>
<gene>
    <name evidence="1" type="ORF">FD01_GL003007</name>
</gene>
<protein>
    <submittedName>
        <fullName evidence="1">Uncharacterized protein</fullName>
    </submittedName>
</protein>
<dbReference type="EMBL" id="AZEU01000062">
    <property type="protein sequence ID" value="KRL51251.1"/>
    <property type="molecule type" value="Genomic_DNA"/>
</dbReference>
<dbReference type="Proteomes" id="UP000051790">
    <property type="component" value="Unassembled WGS sequence"/>
</dbReference>
<evidence type="ECO:0000313" key="2">
    <source>
        <dbReference type="Proteomes" id="UP000051790"/>
    </source>
</evidence>
<dbReference type="PATRIC" id="fig|1423769.4.peg.3246"/>
<keyword evidence="2" id="KW-1185">Reference proteome</keyword>
<sequence length="192" mass="21755">MLRRASEIDVIFGLKNDKSAKASIVRLGGDTMETPRTYYNTITLTEANMSFIVGLIQEVYDKRTHQTARTRWLLAYQPNLASPEPAMPVLNERLNVLTVADWQQSNQRSLPTGVNAYFQTHANTTAVTYFTTYIPQHPQPPMTHILADSAWPMRVQNAHQLLRIDLAAFIKHQSPTLPQAPLAFKTLGYFIN</sequence>